<keyword evidence="3" id="KW-1185">Reference proteome</keyword>
<reference evidence="2" key="1">
    <citation type="submission" date="2018-11" db="EMBL/GenBank/DDBJ databases">
        <authorList>
            <consortium name="Pathogen Informatics"/>
        </authorList>
    </citation>
    <scope>NUCLEOTIDE SEQUENCE</scope>
</reference>
<dbReference type="EMBL" id="CAAALY010098225">
    <property type="protein sequence ID" value="VEL28844.1"/>
    <property type="molecule type" value="Genomic_DNA"/>
</dbReference>
<comment type="caution">
    <text evidence="2">The sequence shown here is derived from an EMBL/GenBank/DDBJ whole genome shotgun (WGS) entry which is preliminary data.</text>
</comment>
<dbReference type="Proteomes" id="UP000784294">
    <property type="component" value="Unassembled WGS sequence"/>
</dbReference>
<feature type="compositionally biased region" description="Basic and acidic residues" evidence="1">
    <location>
        <begin position="306"/>
        <end position="316"/>
    </location>
</feature>
<evidence type="ECO:0000313" key="2">
    <source>
        <dbReference type="EMBL" id="VEL28844.1"/>
    </source>
</evidence>
<feature type="compositionally biased region" description="Low complexity" evidence="1">
    <location>
        <begin position="27"/>
        <end position="38"/>
    </location>
</feature>
<evidence type="ECO:0000256" key="1">
    <source>
        <dbReference type="SAM" id="MobiDB-lite"/>
    </source>
</evidence>
<name>A0A448X5U8_9PLAT</name>
<protein>
    <submittedName>
        <fullName evidence="2">Uncharacterized protein</fullName>
    </submittedName>
</protein>
<feature type="compositionally biased region" description="Polar residues" evidence="1">
    <location>
        <begin position="402"/>
        <end position="415"/>
    </location>
</feature>
<dbReference type="AlphaFoldDB" id="A0A448X5U8"/>
<sequence>MSASSSLSPSSLSEDHHNHSQTANGKLSSDLNSSLLSSPIRGKSGFQVAEASRVSTSPPASVAFEEGLGERDGGTSSSGDTISQTGLSLVRPSRSLRVGRASSRGAAEEGDEVEEGEEDGEDEDDEEEEDDEEDEEEAVRRRRPNSSGFPVSGLDLPASDTIGFPSFLLASSPGNRCHAKQFDYLLAANAAAAAALVNQLGGAGGPSVGTAACSTGGPFGLGPPFEAAIPDGSAVYFAHSSAQPTLLPPPLQPPHHHQHQHQQPSMPLHSLSPSGQHLLPTLVYAQPQFTMTEPSPTGCHISCLASRDESERRPSAGDEGAEVGKSGKKCKPDTPSSTGPGYAGSGRSFCENTFLDHLPITGYNMEMSGSLPVKSGPILLAAPEISLLGQSASNSSSAYSSIGTRNDCSATSTVRPQLDATSLLPLQHASVSAS</sequence>
<feature type="compositionally biased region" description="Low complexity" evidence="1">
    <location>
        <begin position="1"/>
        <end position="12"/>
    </location>
</feature>
<feature type="region of interest" description="Disordered" evidence="1">
    <location>
        <begin position="394"/>
        <end position="416"/>
    </location>
</feature>
<proteinExistence type="predicted"/>
<feature type="region of interest" description="Disordered" evidence="1">
    <location>
        <begin position="1"/>
        <end position="156"/>
    </location>
</feature>
<feature type="compositionally biased region" description="Low complexity" evidence="1">
    <location>
        <begin position="74"/>
        <end position="86"/>
    </location>
</feature>
<feature type="compositionally biased region" description="Acidic residues" evidence="1">
    <location>
        <begin position="108"/>
        <end position="137"/>
    </location>
</feature>
<feature type="non-terminal residue" evidence="2">
    <location>
        <position position="434"/>
    </location>
</feature>
<gene>
    <name evidence="2" type="ORF">PXEA_LOCUS22284</name>
</gene>
<feature type="region of interest" description="Disordered" evidence="1">
    <location>
        <begin position="300"/>
        <end position="345"/>
    </location>
</feature>
<evidence type="ECO:0000313" key="3">
    <source>
        <dbReference type="Proteomes" id="UP000784294"/>
    </source>
</evidence>
<feature type="region of interest" description="Disordered" evidence="1">
    <location>
        <begin position="245"/>
        <end position="273"/>
    </location>
</feature>
<organism evidence="2 3">
    <name type="scientific">Protopolystoma xenopodis</name>
    <dbReference type="NCBI Taxonomy" id="117903"/>
    <lineage>
        <taxon>Eukaryota</taxon>
        <taxon>Metazoa</taxon>
        <taxon>Spiralia</taxon>
        <taxon>Lophotrochozoa</taxon>
        <taxon>Platyhelminthes</taxon>
        <taxon>Monogenea</taxon>
        <taxon>Polyopisthocotylea</taxon>
        <taxon>Polystomatidea</taxon>
        <taxon>Polystomatidae</taxon>
        <taxon>Protopolystoma</taxon>
    </lineage>
</organism>
<accession>A0A448X5U8</accession>